<sequence>MLLLSGFKGHSCGASRFTTWCNFYGANNCTPMLAFERLFGGWHPSRFVLGPSFVDFHIPKDLRFSTDGLPLMADAIHLQSWPSLSLFLSCRTLRRTLAIVPKFPLRSLHEGPDTIDELLDRHLVKKKKTTTNHGGGGGDDDDDEELALRRRPRLTSTRREALALHRDALRATCFFTWPDACGVPWRDVLRANVRREFEEARFERDPEVIAKLLIGGRGVVQKALGRLDDASKKMVDAEARNRSGGGT</sequence>
<dbReference type="EMBL" id="LR862140">
    <property type="protein sequence ID" value="CAD1820149.1"/>
    <property type="molecule type" value="Genomic_DNA"/>
</dbReference>
<gene>
    <name evidence="2" type="ORF">CB5_LOCUS3360</name>
</gene>
<dbReference type="PANTHER" id="PTHR47484:SF1">
    <property type="entry name" value="COMPLEX 1 PROTEIN CONTAINING PROTEIN, EXPRESSED"/>
    <property type="match status" value="1"/>
</dbReference>
<evidence type="ECO:0000313" key="2">
    <source>
        <dbReference type="EMBL" id="CAD1820149.1"/>
    </source>
</evidence>
<accession>A0A6V7NNH5</accession>
<name>A0A6V7NNH5_ANACO</name>
<dbReference type="Pfam" id="PF05347">
    <property type="entry name" value="Complex1_LYR"/>
    <property type="match status" value="1"/>
</dbReference>
<evidence type="ECO:0000259" key="1">
    <source>
        <dbReference type="Pfam" id="PF05347"/>
    </source>
</evidence>
<reference evidence="2" key="1">
    <citation type="submission" date="2020-07" db="EMBL/GenBank/DDBJ databases">
        <authorList>
            <person name="Lin J."/>
        </authorList>
    </citation>
    <scope>NUCLEOTIDE SEQUENCE</scope>
</reference>
<dbReference type="GO" id="GO:0034551">
    <property type="term" value="P:mitochondrial respiratory chain complex III assembly"/>
    <property type="evidence" value="ECO:0007669"/>
    <property type="project" value="InterPro"/>
</dbReference>
<dbReference type="InterPro" id="IPR045298">
    <property type="entry name" value="Complex1_LYR_LYRM7"/>
</dbReference>
<dbReference type="CDD" id="cd20267">
    <property type="entry name" value="Complex1_LYR_LYRM7"/>
    <property type="match status" value="1"/>
</dbReference>
<protein>
    <recommendedName>
        <fullName evidence="1">Complex 1 LYR protein domain-containing protein</fullName>
    </recommendedName>
</protein>
<dbReference type="AlphaFoldDB" id="A0A6V7NNH5"/>
<dbReference type="InterPro" id="IPR008011">
    <property type="entry name" value="Complex1_LYR_dom"/>
</dbReference>
<proteinExistence type="predicted"/>
<dbReference type="GO" id="GO:0005739">
    <property type="term" value="C:mitochondrion"/>
    <property type="evidence" value="ECO:0007669"/>
    <property type="project" value="GOC"/>
</dbReference>
<feature type="domain" description="Complex 1 LYR protein" evidence="1">
    <location>
        <begin position="159"/>
        <end position="216"/>
    </location>
</feature>
<dbReference type="PANTHER" id="PTHR47484">
    <property type="entry name" value="COMPLEX 1 PROTEIN CONTAINING PROTEIN, EXPRESSED"/>
    <property type="match status" value="1"/>
</dbReference>
<organism evidence="2">
    <name type="scientific">Ananas comosus var. bracteatus</name>
    <name type="common">red pineapple</name>
    <dbReference type="NCBI Taxonomy" id="296719"/>
    <lineage>
        <taxon>Eukaryota</taxon>
        <taxon>Viridiplantae</taxon>
        <taxon>Streptophyta</taxon>
        <taxon>Embryophyta</taxon>
        <taxon>Tracheophyta</taxon>
        <taxon>Spermatophyta</taxon>
        <taxon>Magnoliopsida</taxon>
        <taxon>Liliopsida</taxon>
        <taxon>Poales</taxon>
        <taxon>Bromeliaceae</taxon>
        <taxon>Bromelioideae</taxon>
        <taxon>Ananas</taxon>
    </lineage>
</organism>